<reference evidence="1" key="1">
    <citation type="submission" date="2018-05" db="EMBL/GenBank/DDBJ databases">
        <authorList>
            <person name="Lanie J.A."/>
            <person name="Ng W.-L."/>
            <person name="Kazmierczak K.M."/>
            <person name="Andrzejewski T.M."/>
            <person name="Davidsen T.M."/>
            <person name="Wayne K.J."/>
            <person name="Tettelin H."/>
            <person name="Glass J.I."/>
            <person name="Rusch D."/>
            <person name="Podicherti R."/>
            <person name="Tsui H.-C.T."/>
            <person name="Winkler M.E."/>
        </authorList>
    </citation>
    <scope>NUCLEOTIDE SEQUENCE</scope>
</reference>
<gene>
    <name evidence="1" type="ORF">METZ01_LOCUS329747</name>
</gene>
<evidence type="ECO:0008006" key="2">
    <source>
        <dbReference type="Google" id="ProtNLM"/>
    </source>
</evidence>
<dbReference type="Pfam" id="PF13177">
    <property type="entry name" value="DNA_pol3_delta2"/>
    <property type="match status" value="1"/>
</dbReference>
<organism evidence="1">
    <name type="scientific">marine metagenome</name>
    <dbReference type="NCBI Taxonomy" id="408172"/>
    <lineage>
        <taxon>unclassified sequences</taxon>
        <taxon>metagenomes</taxon>
        <taxon>ecological metagenomes</taxon>
    </lineage>
</organism>
<accession>A0A382PU15</accession>
<proteinExistence type="predicted"/>
<dbReference type="InterPro" id="IPR027417">
    <property type="entry name" value="P-loop_NTPase"/>
</dbReference>
<dbReference type="Gene3D" id="3.40.50.300">
    <property type="entry name" value="P-loop containing nucleotide triphosphate hydrolases"/>
    <property type="match status" value="1"/>
</dbReference>
<dbReference type="SUPFAM" id="SSF52540">
    <property type="entry name" value="P-loop containing nucleoside triphosphate hydrolases"/>
    <property type="match status" value="1"/>
</dbReference>
<name>A0A382PU15_9ZZZZ</name>
<dbReference type="EMBL" id="UINC01109813">
    <property type="protein sequence ID" value="SVC76893.1"/>
    <property type="molecule type" value="Genomic_DNA"/>
</dbReference>
<dbReference type="AlphaFoldDB" id="A0A382PU15"/>
<protein>
    <recommendedName>
        <fullName evidence="2">DNA polymerase III subunit delta</fullName>
    </recommendedName>
</protein>
<sequence length="111" mass="12618">MALDNILGQDRPKQILEKTLRSGRIPNSYLFYGQESVGKKFTAIEVCKALNCETLSPVDSCDKCPSCLKIEKRIHPDLFILEPKKSSPTAREAVLKIDEIRELQKKLLYLP</sequence>
<feature type="non-terminal residue" evidence="1">
    <location>
        <position position="111"/>
    </location>
</feature>
<evidence type="ECO:0000313" key="1">
    <source>
        <dbReference type="EMBL" id="SVC76893.1"/>
    </source>
</evidence>